<reference evidence="7" key="2">
    <citation type="submission" date="2020-09" db="EMBL/GenBank/DDBJ databases">
        <authorList>
            <person name="Sun Q."/>
            <person name="Zhou Y."/>
        </authorList>
    </citation>
    <scope>NUCLEOTIDE SEQUENCE</scope>
    <source>
        <strain evidence="7">CGMCC 1.12754</strain>
    </source>
</reference>
<dbReference type="AlphaFoldDB" id="A0A917M2L9"/>
<sequence length="347" mass="39341">MFKRKHNTDEPNNKRKRNLFIYIGVTLLFFLSIGIGYAAHIYNKTEEIVSDSHEDIGRENNTSNLRAEEVDPIEDNVSVLFIGVDESEKRDYETASRSDALILATFNKEQNSIKLLSIPRDSYVYVPEIGYNTKINHAHFYGGPKATIETVENFLNVPVDYYVRVNFEAFIGVINSLGGITYDVPFEIYEQDSNDNADAIHLQPGEQLLNGEEALALARSRKYDSDIERGKRQQEIIKRIGKKATSASTIFKLGNVLDAIGPNLKTNLTFDEMKSFLTYGINKNIAIEMINLDGSGGFMDDDLWYYVVDEESRASVQEELREHLDLSISNKNTTDFAKDDLGDKPSY</sequence>
<reference evidence="7" key="1">
    <citation type="journal article" date="2014" name="Int. J. Syst. Evol. Microbiol.">
        <title>Complete genome sequence of Corynebacterium casei LMG S-19264T (=DSM 44701T), isolated from a smear-ripened cheese.</title>
        <authorList>
            <consortium name="US DOE Joint Genome Institute (JGI-PGF)"/>
            <person name="Walter F."/>
            <person name="Albersmeier A."/>
            <person name="Kalinowski J."/>
            <person name="Ruckert C."/>
        </authorList>
    </citation>
    <scope>NUCLEOTIDE SEQUENCE</scope>
    <source>
        <strain evidence="7">CGMCC 1.12754</strain>
    </source>
</reference>
<gene>
    <name evidence="7" type="primary">lytR</name>
    <name evidence="7" type="ORF">GCM10011398_17160</name>
</gene>
<dbReference type="PANTHER" id="PTHR33392">
    <property type="entry name" value="POLYISOPRENYL-TEICHOIC ACID--PEPTIDOGLYCAN TEICHOIC ACID TRANSFERASE TAGU"/>
    <property type="match status" value="1"/>
</dbReference>
<evidence type="ECO:0000256" key="4">
    <source>
        <dbReference type="ARBA" id="ARBA00022989"/>
    </source>
</evidence>
<keyword evidence="8" id="KW-1185">Reference proteome</keyword>
<organism evidence="7 8">
    <name type="scientific">Virgibacillus oceani</name>
    <dbReference type="NCBI Taxonomy" id="1479511"/>
    <lineage>
        <taxon>Bacteria</taxon>
        <taxon>Bacillati</taxon>
        <taxon>Bacillota</taxon>
        <taxon>Bacilli</taxon>
        <taxon>Bacillales</taxon>
        <taxon>Bacillaceae</taxon>
        <taxon>Virgibacillus</taxon>
    </lineage>
</organism>
<evidence type="ECO:0000256" key="2">
    <source>
        <dbReference type="ARBA" id="ARBA00022692"/>
    </source>
</evidence>
<dbReference type="RefSeq" id="WP_188454975.1">
    <property type="nucleotide sequence ID" value="NZ_BMFR01000005.1"/>
</dbReference>
<dbReference type="Pfam" id="PF03816">
    <property type="entry name" value="LytR_cpsA_psr"/>
    <property type="match status" value="1"/>
</dbReference>
<evidence type="ECO:0000259" key="6">
    <source>
        <dbReference type="Pfam" id="PF03816"/>
    </source>
</evidence>
<dbReference type="InterPro" id="IPR004474">
    <property type="entry name" value="LytR_CpsA_psr"/>
</dbReference>
<keyword evidence="5" id="KW-0472">Membrane</keyword>
<comment type="similarity">
    <text evidence="1">Belongs to the LytR/CpsA/Psr (LCP) family.</text>
</comment>
<dbReference type="Proteomes" id="UP000622860">
    <property type="component" value="Unassembled WGS sequence"/>
</dbReference>
<protein>
    <submittedName>
        <fullName evidence="7">LytR family transcriptional regulator</fullName>
    </submittedName>
</protein>
<dbReference type="PANTHER" id="PTHR33392:SF3">
    <property type="entry name" value="POLYISOPRENYL-TEICHOIC ACID--PEPTIDOGLYCAN TEICHOIC ACID TRANSFERASE TAGT"/>
    <property type="match status" value="1"/>
</dbReference>
<name>A0A917M2L9_9BACI</name>
<comment type="caution">
    <text evidence="7">The sequence shown here is derived from an EMBL/GenBank/DDBJ whole genome shotgun (WGS) entry which is preliminary data.</text>
</comment>
<feature type="domain" description="Cell envelope-related transcriptional attenuator" evidence="6">
    <location>
        <begin position="97"/>
        <end position="244"/>
    </location>
</feature>
<evidence type="ECO:0000256" key="5">
    <source>
        <dbReference type="SAM" id="Phobius"/>
    </source>
</evidence>
<dbReference type="GO" id="GO:0071555">
    <property type="term" value="P:cell wall organization"/>
    <property type="evidence" value="ECO:0007669"/>
    <property type="project" value="UniProtKB-KW"/>
</dbReference>
<evidence type="ECO:0000313" key="8">
    <source>
        <dbReference type="Proteomes" id="UP000622860"/>
    </source>
</evidence>
<keyword evidence="2 5" id="KW-0812">Transmembrane</keyword>
<accession>A0A917M2L9</accession>
<keyword evidence="3" id="KW-0735">Signal-anchor</keyword>
<dbReference type="EMBL" id="BMFR01000005">
    <property type="protein sequence ID" value="GGG73306.1"/>
    <property type="molecule type" value="Genomic_DNA"/>
</dbReference>
<dbReference type="Gene3D" id="3.40.630.190">
    <property type="entry name" value="LCP protein"/>
    <property type="match status" value="1"/>
</dbReference>
<keyword evidence="4 5" id="KW-1133">Transmembrane helix</keyword>
<dbReference type="InterPro" id="IPR050922">
    <property type="entry name" value="LytR/CpsA/Psr_CW_biosynth"/>
</dbReference>
<evidence type="ECO:0000313" key="7">
    <source>
        <dbReference type="EMBL" id="GGG73306.1"/>
    </source>
</evidence>
<proteinExistence type="inferred from homology"/>
<evidence type="ECO:0000256" key="3">
    <source>
        <dbReference type="ARBA" id="ARBA00022968"/>
    </source>
</evidence>
<dbReference type="NCBIfam" id="TIGR00350">
    <property type="entry name" value="lytR_cpsA_psr"/>
    <property type="match status" value="1"/>
</dbReference>
<feature type="transmembrane region" description="Helical" evidence="5">
    <location>
        <begin position="20"/>
        <end position="42"/>
    </location>
</feature>
<evidence type="ECO:0000256" key="1">
    <source>
        <dbReference type="ARBA" id="ARBA00006068"/>
    </source>
</evidence>